<gene>
    <name evidence="2" type="ORF">DD237_006533</name>
    <name evidence="1" type="ORF">DD238_006422</name>
</gene>
<proteinExistence type="predicted"/>
<protein>
    <submittedName>
        <fullName evidence="1">Uncharacterized protein</fullName>
    </submittedName>
</protein>
<comment type="caution">
    <text evidence="1">The sequence shown here is derived from an EMBL/GenBank/DDBJ whole genome shotgun (WGS) entry which is preliminary data.</text>
</comment>
<dbReference type="Proteomes" id="UP000286097">
    <property type="component" value="Unassembled WGS sequence"/>
</dbReference>
<dbReference type="EMBL" id="QKXF01000222">
    <property type="protein sequence ID" value="RQM13997.1"/>
    <property type="molecule type" value="Genomic_DNA"/>
</dbReference>
<reference evidence="3 4" key="1">
    <citation type="submission" date="2018-06" db="EMBL/GenBank/DDBJ databases">
        <title>Comparative genomics of downy mildews reveals potential adaptations to biotrophy.</title>
        <authorList>
            <person name="Fletcher K."/>
            <person name="Klosterman S.J."/>
            <person name="Derevnina L."/>
            <person name="Martin F."/>
            <person name="Koike S."/>
            <person name="Reyes Chin-Wo S."/>
            <person name="Mou B."/>
            <person name="Michelmore R."/>
        </authorList>
    </citation>
    <scope>NUCLEOTIDE SEQUENCE [LARGE SCALE GENOMIC DNA]</scope>
    <source>
        <strain evidence="2 4">R13</strain>
        <strain evidence="1 3">R14</strain>
    </source>
</reference>
<dbReference type="EMBL" id="QLLG01000296">
    <property type="protein sequence ID" value="RMX64650.1"/>
    <property type="molecule type" value="Genomic_DNA"/>
</dbReference>
<evidence type="ECO:0000313" key="3">
    <source>
        <dbReference type="Proteomes" id="UP000282087"/>
    </source>
</evidence>
<accession>A0A3M6VJW1</accession>
<evidence type="ECO:0000313" key="4">
    <source>
        <dbReference type="Proteomes" id="UP000286097"/>
    </source>
</evidence>
<evidence type="ECO:0000313" key="2">
    <source>
        <dbReference type="EMBL" id="RQM13997.1"/>
    </source>
</evidence>
<organism evidence="1 3">
    <name type="scientific">Peronospora effusa</name>
    <dbReference type="NCBI Taxonomy" id="542832"/>
    <lineage>
        <taxon>Eukaryota</taxon>
        <taxon>Sar</taxon>
        <taxon>Stramenopiles</taxon>
        <taxon>Oomycota</taxon>
        <taxon>Peronosporomycetes</taxon>
        <taxon>Peronosporales</taxon>
        <taxon>Peronosporaceae</taxon>
        <taxon>Peronospora</taxon>
    </lineage>
</organism>
<name>A0A3M6VJW1_9STRA</name>
<dbReference type="VEuPathDB" id="FungiDB:DD237_006533"/>
<sequence>MSVFLLQSAVSVRAVHEIMILICILLHGTKVFQASCFNGNKSARNLSLLKQLCTTILRNIKT</sequence>
<evidence type="ECO:0000313" key="1">
    <source>
        <dbReference type="EMBL" id="RMX64650.1"/>
    </source>
</evidence>
<dbReference type="Proteomes" id="UP000282087">
    <property type="component" value="Unassembled WGS sequence"/>
</dbReference>
<keyword evidence="3" id="KW-1185">Reference proteome</keyword>
<dbReference type="AlphaFoldDB" id="A0A3M6VJW1"/>